<evidence type="ECO:0000256" key="6">
    <source>
        <dbReference type="ARBA" id="ARBA00023065"/>
    </source>
</evidence>
<gene>
    <name evidence="9" type="primary">trkA</name>
    <name evidence="9" type="ORF">ENK37_03895</name>
</gene>
<dbReference type="SUPFAM" id="SSF116726">
    <property type="entry name" value="TrkA C-terminal domain-like"/>
    <property type="match status" value="2"/>
</dbReference>
<feature type="domain" description="RCK C-terminal" evidence="8">
    <location>
        <begin position="253"/>
        <end position="334"/>
    </location>
</feature>
<dbReference type="InterPro" id="IPR003148">
    <property type="entry name" value="RCK_N"/>
</dbReference>
<keyword evidence="6" id="KW-0406">Ion transport</keyword>
<keyword evidence="2" id="KW-0813">Transport</keyword>
<dbReference type="InterPro" id="IPR050721">
    <property type="entry name" value="Trk_Ktr_HKT_K-transport"/>
</dbReference>
<dbReference type="AlphaFoldDB" id="A0A7C4VBX5"/>
<dbReference type="GO" id="GO:0015079">
    <property type="term" value="F:potassium ion transmembrane transporter activity"/>
    <property type="evidence" value="ECO:0007669"/>
    <property type="project" value="InterPro"/>
</dbReference>
<proteinExistence type="predicted"/>
<feature type="domain" description="RCK C-terminal" evidence="8">
    <location>
        <begin position="30"/>
        <end position="115"/>
    </location>
</feature>
<organism evidence="9">
    <name type="scientific">Oceanithermus profundus</name>
    <dbReference type="NCBI Taxonomy" id="187137"/>
    <lineage>
        <taxon>Bacteria</taxon>
        <taxon>Thermotogati</taxon>
        <taxon>Deinococcota</taxon>
        <taxon>Deinococci</taxon>
        <taxon>Thermales</taxon>
        <taxon>Thermaceae</taxon>
        <taxon>Oceanithermus</taxon>
    </lineage>
</organism>
<keyword evidence="3" id="KW-0633">Potassium transport</keyword>
<dbReference type="Gene3D" id="3.30.70.1450">
    <property type="entry name" value="Regulator of K+ conductance, C-terminal domain"/>
    <property type="match status" value="2"/>
</dbReference>
<name>A0A7C4VBX5_9DEIN</name>
<dbReference type="GO" id="GO:0005886">
    <property type="term" value="C:plasma membrane"/>
    <property type="evidence" value="ECO:0007669"/>
    <property type="project" value="InterPro"/>
</dbReference>
<dbReference type="InterPro" id="IPR036721">
    <property type="entry name" value="RCK_C_sf"/>
</dbReference>
<dbReference type="NCBIfam" id="NF007043">
    <property type="entry name" value="PRK09496.3-6"/>
    <property type="match status" value="1"/>
</dbReference>
<evidence type="ECO:0000256" key="3">
    <source>
        <dbReference type="ARBA" id="ARBA00022538"/>
    </source>
</evidence>
<feature type="non-terminal residue" evidence="9">
    <location>
        <position position="1"/>
    </location>
</feature>
<feature type="domain" description="RCK N-terminal" evidence="7">
    <location>
        <begin position="119"/>
        <end position="243"/>
    </location>
</feature>
<keyword evidence="5" id="KW-0520">NAD</keyword>
<comment type="caution">
    <text evidence="9">The sequence shown here is derived from an EMBL/GenBank/DDBJ whole genome shotgun (WGS) entry which is preliminary data.</text>
</comment>
<dbReference type="InterPro" id="IPR006036">
    <property type="entry name" value="K_uptake_TrkA"/>
</dbReference>
<evidence type="ECO:0000256" key="4">
    <source>
        <dbReference type="ARBA" id="ARBA00022958"/>
    </source>
</evidence>
<evidence type="ECO:0000256" key="5">
    <source>
        <dbReference type="ARBA" id="ARBA00023027"/>
    </source>
</evidence>
<sequence length="335" mass="37137">ILGTRIDRVFWPQRALAKEVLEVVLIPKALDTELLAGGRLRLIEYMIDTESSYAHRLVGDLDWPRGVKLLGVLRRGEFITPADEDYRDLVLEAGDHLVFVTTPEAFPVLHARFAGREQVRRVFIVGGGTVGYMIAKGLRESRVEVVLIEQNPQRCEFLSEELSGVLVIQGDGTDLSLLEQEGLEDADAMIAVTDNDEKNLLVSLLAKQLGVEKVVTRVSRSETRTLFERVGVDIPLTPRQAAVREVLAHLTPEGVERLALIEDAVEVIEVRIPPDLDGARVEDLALPPHTTVVAAMRGWRVVLATDELQLKAGDELILLATREEVAHVAELFKTT</sequence>
<evidence type="ECO:0000259" key="8">
    <source>
        <dbReference type="PROSITE" id="PS51202"/>
    </source>
</evidence>
<keyword evidence="4" id="KW-0630">Potassium</keyword>
<dbReference type="Proteomes" id="UP000885759">
    <property type="component" value="Unassembled WGS sequence"/>
</dbReference>
<evidence type="ECO:0000313" key="9">
    <source>
        <dbReference type="EMBL" id="HGY09184.1"/>
    </source>
</evidence>
<dbReference type="SUPFAM" id="SSF51735">
    <property type="entry name" value="NAD(P)-binding Rossmann-fold domains"/>
    <property type="match status" value="1"/>
</dbReference>
<dbReference type="PROSITE" id="PS51201">
    <property type="entry name" value="RCK_N"/>
    <property type="match status" value="1"/>
</dbReference>
<dbReference type="InterPro" id="IPR006037">
    <property type="entry name" value="RCK_C"/>
</dbReference>
<evidence type="ECO:0000256" key="2">
    <source>
        <dbReference type="ARBA" id="ARBA00022448"/>
    </source>
</evidence>
<dbReference type="Pfam" id="PF02080">
    <property type="entry name" value="TrkA_C"/>
    <property type="match status" value="2"/>
</dbReference>
<reference evidence="9" key="1">
    <citation type="journal article" date="2020" name="mSystems">
        <title>Genome- and Community-Level Interaction Insights into Carbon Utilization and Element Cycling Functions of Hydrothermarchaeota in Hydrothermal Sediment.</title>
        <authorList>
            <person name="Zhou Z."/>
            <person name="Liu Y."/>
            <person name="Xu W."/>
            <person name="Pan J."/>
            <person name="Luo Z.H."/>
            <person name="Li M."/>
        </authorList>
    </citation>
    <scope>NUCLEOTIDE SEQUENCE [LARGE SCALE GENOMIC DNA]</scope>
    <source>
        <strain evidence="9">HyVt-570</strain>
    </source>
</reference>
<dbReference type="EMBL" id="DRPZ01000105">
    <property type="protein sequence ID" value="HGY09184.1"/>
    <property type="molecule type" value="Genomic_DNA"/>
</dbReference>
<protein>
    <recommendedName>
        <fullName evidence="1">Trk system potassium uptake protein TrkA</fullName>
    </recommendedName>
</protein>
<accession>A0A7C4VBX5</accession>
<evidence type="ECO:0000256" key="1">
    <source>
        <dbReference type="ARBA" id="ARBA00017378"/>
    </source>
</evidence>
<dbReference type="InterPro" id="IPR036291">
    <property type="entry name" value="NAD(P)-bd_dom_sf"/>
</dbReference>
<evidence type="ECO:0000259" key="7">
    <source>
        <dbReference type="PROSITE" id="PS51201"/>
    </source>
</evidence>
<dbReference type="PRINTS" id="PR00335">
    <property type="entry name" value="KUPTAKETRKA"/>
</dbReference>
<dbReference type="PANTHER" id="PTHR43833">
    <property type="entry name" value="POTASSIUM CHANNEL PROTEIN 2-RELATED-RELATED"/>
    <property type="match status" value="1"/>
</dbReference>
<dbReference type="PROSITE" id="PS51202">
    <property type="entry name" value="RCK_C"/>
    <property type="match status" value="2"/>
</dbReference>
<dbReference type="PANTHER" id="PTHR43833:SF5">
    <property type="entry name" value="TRK SYSTEM POTASSIUM UPTAKE PROTEIN TRKA"/>
    <property type="match status" value="1"/>
</dbReference>
<dbReference type="Pfam" id="PF02254">
    <property type="entry name" value="TrkA_N"/>
    <property type="match status" value="1"/>
</dbReference>
<dbReference type="Gene3D" id="3.40.50.720">
    <property type="entry name" value="NAD(P)-binding Rossmann-like Domain"/>
    <property type="match status" value="1"/>
</dbReference>